<gene>
    <name evidence="2" type="ORF">PCANC_22642</name>
</gene>
<accession>A0A2N5TLF5</accession>
<keyword evidence="3" id="KW-1185">Reference proteome</keyword>
<feature type="region of interest" description="Disordered" evidence="1">
    <location>
        <begin position="1"/>
        <end position="20"/>
    </location>
</feature>
<sequence length="100" mass="11284">HISGGQQFKSHYPPTHQPPRKAMNFPVYSVLTIMSLVSVALLRDHEDPEDIAHRGCPRGVPVKRIEIKGPCDEPGCDAFVDNKNTTCNIWPKDFMIIPEF</sequence>
<dbReference type="AlphaFoldDB" id="A0A2N5TLF5"/>
<evidence type="ECO:0000256" key="1">
    <source>
        <dbReference type="SAM" id="MobiDB-lite"/>
    </source>
</evidence>
<protein>
    <submittedName>
        <fullName evidence="2">Uncharacterized protein</fullName>
    </submittedName>
</protein>
<evidence type="ECO:0000313" key="3">
    <source>
        <dbReference type="Proteomes" id="UP000235388"/>
    </source>
</evidence>
<dbReference type="Proteomes" id="UP000235388">
    <property type="component" value="Unassembled WGS sequence"/>
</dbReference>
<proteinExistence type="predicted"/>
<feature type="non-terminal residue" evidence="2">
    <location>
        <position position="1"/>
    </location>
</feature>
<evidence type="ECO:0000313" key="2">
    <source>
        <dbReference type="EMBL" id="PLW26294.1"/>
    </source>
</evidence>
<comment type="caution">
    <text evidence="2">The sequence shown here is derived from an EMBL/GenBank/DDBJ whole genome shotgun (WGS) entry which is preliminary data.</text>
</comment>
<organism evidence="2 3">
    <name type="scientific">Puccinia coronata f. sp. avenae</name>
    <dbReference type="NCBI Taxonomy" id="200324"/>
    <lineage>
        <taxon>Eukaryota</taxon>
        <taxon>Fungi</taxon>
        <taxon>Dikarya</taxon>
        <taxon>Basidiomycota</taxon>
        <taxon>Pucciniomycotina</taxon>
        <taxon>Pucciniomycetes</taxon>
        <taxon>Pucciniales</taxon>
        <taxon>Pucciniaceae</taxon>
        <taxon>Puccinia</taxon>
    </lineage>
</organism>
<name>A0A2N5TLF5_9BASI</name>
<dbReference type="EMBL" id="PGCJ01000552">
    <property type="protein sequence ID" value="PLW26294.1"/>
    <property type="molecule type" value="Genomic_DNA"/>
</dbReference>
<reference evidence="2 3" key="1">
    <citation type="submission" date="2017-11" db="EMBL/GenBank/DDBJ databases">
        <title>De novo assembly and phasing of dikaryotic genomes from two isolates of Puccinia coronata f. sp. avenae, the causal agent of oat crown rust.</title>
        <authorList>
            <person name="Miller M.E."/>
            <person name="Zhang Y."/>
            <person name="Omidvar V."/>
            <person name="Sperschneider J."/>
            <person name="Schwessinger B."/>
            <person name="Raley C."/>
            <person name="Palmer J.M."/>
            <person name="Garnica D."/>
            <person name="Upadhyaya N."/>
            <person name="Rathjen J."/>
            <person name="Taylor J.M."/>
            <person name="Park R.F."/>
            <person name="Dodds P.N."/>
            <person name="Hirsch C.D."/>
            <person name="Kianian S.F."/>
            <person name="Figueroa M."/>
        </authorList>
    </citation>
    <scope>NUCLEOTIDE SEQUENCE [LARGE SCALE GENOMIC DNA]</scope>
    <source>
        <strain evidence="2">12NC29</strain>
    </source>
</reference>